<gene>
    <name evidence="1" type="ORF">RDB_LOCUS127822</name>
</gene>
<dbReference type="Proteomes" id="UP000663841">
    <property type="component" value="Unassembled WGS sequence"/>
</dbReference>
<comment type="caution">
    <text evidence="1">The sequence shown here is derived from an EMBL/GenBank/DDBJ whole genome shotgun (WGS) entry which is preliminary data.</text>
</comment>
<name>A0A8H3B9S8_9AGAM</name>
<proteinExistence type="predicted"/>
<protein>
    <submittedName>
        <fullName evidence="1">Uncharacterized protein</fullName>
    </submittedName>
</protein>
<evidence type="ECO:0000313" key="2">
    <source>
        <dbReference type="Proteomes" id="UP000663841"/>
    </source>
</evidence>
<sequence>MTPTFPYTPFPFNVTAASPLFQLYPVSLHNTRDGWVPSCTTPACIPTASWSTSTINSTVSFQYWGWDVAFDGYVKGNMSIQLLRDGVQAPWSPSEGTLFSLRGEPTDYLYQHDIMLKVLDASTDAQLVVTRARVNASTYADIYIPADFWTIPSNDDMLVYTGFTPQVNVAHSGSPTTYISSKAGDMLSLQLNVKLQPS</sequence>
<dbReference type="AlphaFoldDB" id="A0A8H3B9S8"/>
<evidence type="ECO:0000313" key="1">
    <source>
        <dbReference type="EMBL" id="CAE6451260.1"/>
    </source>
</evidence>
<reference evidence="1" key="1">
    <citation type="submission" date="2021-01" db="EMBL/GenBank/DDBJ databases">
        <authorList>
            <person name="Kaushik A."/>
        </authorList>
    </citation>
    <scope>NUCLEOTIDE SEQUENCE</scope>
    <source>
        <strain evidence="1">AG3-T5</strain>
    </source>
</reference>
<dbReference type="EMBL" id="CAJMWW010000150">
    <property type="protein sequence ID" value="CAE6451260.1"/>
    <property type="molecule type" value="Genomic_DNA"/>
</dbReference>
<organism evidence="1 2">
    <name type="scientific">Rhizoctonia solani</name>
    <dbReference type="NCBI Taxonomy" id="456999"/>
    <lineage>
        <taxon>Eukaryota</taxon>
        <taxon>Fungi</taxon>
        <taxon>Dikarya</taxon>
        <taxon>Basidiomycota</taxon>
        <taxon>Agaricomycotina</taxon>
        <taxon>Agaricomycetes</taxon>
        <taxon>Cantharellales</taxon>
        <taxon>Ceratobasidiaceae</taxon>
        <taxon>Rhizoctonia</taxon>
    </lineage>
</organism>
<accession>A0A8H3B9S8</accession>